<organism evidence="1 2">
    <name type="scientific">Inhella inkyongensis</name>
    <dbReference type="NCBI Taxonomy" id="392593"/>
    <lineage>
        <taxon>Bacteria</taxon>
        <taxon>Pseudomonadati</taxon>
        <taxon>Pseudomonadota</taxon>
        <taxon>Betaproteobacteria</taxon>
        <taxon>Burkholderiales</taxon>
        <taxon>Sphaerotilaceae</taxon>
        <taxon>Inhella</taxon>
    </lineage>
</organism>
<sequence length="287" mass="31372">MTDLQIDIAPFRVRLRSSYPGVAAHVSRFYADYPQSPGSAGGFVDFDIEILPGKGLRRWWAPQARFLLDGVEPFHPLPGEQAGPLFEWGLNWSVAHRALGFLVMHAAVLARNGRALMLPGFPGAGKSTLCASLTFMRGWQLFSDELAIYDPARAQLLPHPRPISLKNESIARVQAMPGAQLGPVFRATRKGDIAHAACPQASVQAAHRPAELAWLVFPRFEAGAESSVEEISRVEAFVLLSEQNFNQERMGEAGFTAACALLDGARCFQIRYGSTEAGLALIDELCR</sequence>
<dbReference type="EMBL" id="JACHHO010000005">
    <property type="protein sequence ID" value="MBB5205714.1"/>
    <property type="molecule type" value="Genomic_DNA"/>
</dbReference>
<dbReference type="SUPFAM" id="SSF53795">
    <property type="entry name" value="PEP carboxykinase-like"/>
    <property type="match status" value="1"/>
</dbReference>
<gene>
    <name evidence="1" type="ORF">HNQ51_003041</name>
</gene>
<dbReference type="Proteomes" id="UP000554837">
    <property type="component" value="Unassembled WGS sequence"/>
</dbReference>
<dbReference type="InterPro" id="IPR027417">
    <property type="entry name" value="P-loop_NTPase"/>
</dbReference>
<accession>A0A840SAA5</accession>
<evidence type="ECO:0008006" key="3">
    <source>
        <dbReference type="Google" id="ProtNLM"/>
    </source>
</evidence>
<dbReference type="Gene3D" id="3.40.50.300">
    <property type="entry name" value="P-loop containing nucleotide triphosphate hydrolases"/>
    <property type="match status" value="1"/>
</dbReference>
<proteinExistence type="predicted"/>
<dbReference type="InterPro" id="IPR027600">
    <property type="entry name" value="HprK-rel_A"/>
</dbReference>
<keyword evidence="2" id="KW-1185">Reference proteome</keyword>
<dbReference type="OrthoDB" id="4544211at2"/>
<dbReference type="RefSeq" id="WP_138855232.1">
    <property type="nucleotide sequence ID" value="NZ_CP040709.1"/>
</dbReference>
<evidence type="ECO:0000313" key="1">
    <source>
        <dbReference type="EMBL" id="MBB5205714.1"/>
    </source>
</evidence>
<protein>
    <recommendedName>
        <fullName evidence="3">HprK-related kinase A</fullName>
    </recommendedName>
</protein>
<name>A0A840SAA5_9BURK</name>
<reference evidence="1 2" key="1">
    <citation type="submission" date="2020-08" db="EMBL/GenBank/DDBJ databases">
        <title>Genomic Encyclopedia of Type Strains, Phase IV (KMG-IV): sequencing the most valuable type-strain genomes for metagenomic binning, comparative biology and taxonomic classification.</title>
        <authorList>
            <person name="Goeker M."/>
        </authorList>
    </citation>
    <scope>NUCLEOTIDE SEQUENCE [LARGE SCALE GENOMIC DNA]</scope>
    <source>
        <strain evidence="1 2">DSM 23958</strain>
    </source>
</reference>
<evidence type="ECO:0000313" key="2">
    <source>
        <dbReference type="Proteomes" id="UP000554837"/>
    </source>
</evidence>
<comment type="caution">
    <text evidence="1">The sequence shown here is derived from an EMBL/GenBank/DDBJ whole genome shotgun (WGS) entry which is preliminary data.</text>
</comment>
<dbReference type="NCBIfam" id="TIGR04352">
    <property type="entry name" value="HprK_rel_A"/>
    <property type="match status" value="1"/>
</dbReference>
<dbReference type="AlphaFoldDB" id="A0A840SAA5"/>